<dbReference type="Pfam" id="PF01878">
    <property type="entry name" value="EVE"/>
    <property type="match status" value="1"/>
</dbReference>
<dbReference type="InterPro" id="IPR002740">
    <property type="entry name" value="EVE_domain"/>
</dbReference>
<evidence type="ECO:0000313" key="3">
    <source>
        <dbReference type="Proteomes" id="UP000199064"/>
    </source>
</evidence>
<accession>A0A1H4K0D0</accession>
<evidence type="ECO:0000259" key="1">
    <source>
        <dbReference type="Pfam" id="PF01878"/>
    </source>
</evidence>
<evidence type="ECO:0000313" key="2">
    <source>
        <dbReference type="EMBL" id="SEB51991.1"/>
    </source>
</evidence>
<gene>
    <name evidence="2" type="ORF">SAMN05216452_1858</name>
</gene>
<dbReference type="Proteomes" id="UP000199064">
    <property type="component" value="Unassembled WGS sequence"/>
</dbReference>
<feature type="domain" description="EVE" evidence="1">
    <location>
        <begin position="2"/>
        <end position="134"/>
    </location>
</feature>
<protein>
    <submittedName>
        <fullName evidence="2">Predicted RNA-binding protein, contains PUA-like domain</fullName>
    </submittedName>
</protein>
<dbReference type="EMBL" id="FNSL01000001">
    <property type="protein sequence ID" value="SEB51991.1"/>
    <property type="molecule type" value="Genomic_DNA"/>
</dbReference>
<reference evidence="3" key="1">
    <citation type="submission" date="2016-10" db="EMBL/GenBank/DDBJ databases">
        <authorList>
            <person name="Varghese N."/>
            <person name="Submissions S."/>
        </authorList>
    </citation>
    <scope>NUCLEOTIDE SEQUENCE [LARGE SCALE GENOMIC DNA]</scope>
    <source>
        <strain evidence="3">ES.061</strain>
    </source>
</reference>
<dbReference type="InterPro" id="IPR052181">
    <property type="entry name" value="5hmC_binding"/>
</dbReference>
<organism evidence="2 3">
    <name type="scientific">Nitratireductor aquibiodomus</name>
    <dbReference type="NCBI Taxonomy" id="204799"/>
    <lineage>
        <taxon>Bacteria</taxon>
        <taxon>Pseudomonadati</taxon>
        <taxon>Pseudomonadota</taxon>
        <taxon>Alphaproteobacteria</taxon>
        <taxon>Hyphomicrobiales</taxon>
        <taxon>Phyllobacteriaceae</taxon>
        <taxon>Nitratireductor</taxon>
    </lineage>
</organism>
<name>A0A1H4K0D0_9HYPH</name>
<keyword evidence="3" id="KW-1185">Reference proteome</keyword>
<dbReference type="PANTHER" id="PTHR14087">
    <property type="entry name" value="THYMOCYTE NUCLEAR PROTEIN 1"/>
    <property type="match status" value="1"/>
</dbReference>
<dbReference type="Gene3D" id="3.10.590.10">
    <property type="entry name" value="ph1033 like domains"/>
    <property type="match status" value="1"/>
</dbReference>
<dbReference type="PANTHER" id="PTHR14087:SF7">
    <property type="entry name" value="THYMOCYTE NUCLEAR PROTEIN 1"/>
    <property type="match status" value="1"/>
</dbReference>
<sequence length="141" mass="16174">MAYWLFKSEPSTWSWEMQKKKGDEGEQWDGVRNYQARNNMREMKLGDLGFFYHSVKETSVVGIVEVCALAHPDTTTDDPRWECVDIRAVEDMPRPVTLAEIKTNPALSEMILVNNSRLSVQPVRPDEWAEICRMGGLDKAP</sequence>
<dbReference type="SUPFAM" id="SSF88697">
    <property type="entry name" value="PUA domain-like"/>
    <property type="match status" value="1"/>
</dbReference>
<dbReference type="InterPro" id="IPR015947">
    <property type="entry name" value="PUA-like_sf"/>
</dbReference>
<dbReference type="InterPro" id="IPR047197">
    <property type="entry name" value="THYN1-like_EVE"/>
</dbReference>
<dbReference type="CDD" id="cd21133">
    <property type="entry name" value="EVE"/>
    <property type="match status" value="1"/>
</dbReference>
<dbReference type="AlphaFoldDB" id="A0A1H4K0D0"/>
<proteinExistence type="predicted"/>
<dbReference type="RefSeq" id="WP_007008392.1">
    <property type="nucleotide sequence ID" value="NZ_FNSL01000001.1"/>
</dbReference>